<reference evidence="1 2" key="1">
    <citation type="submission" date="2014-02" db="EMBL/GenBank/DDBJ databases">
        <title>The small core and large imbalanced accessory genome model reveals a collaborative survival strategy of Sorangium cellulosum strains in nature.</title>
        <authorList>
            <person name="Han K."/>
            <person name="Peng R."/>
            <person name="Blom J."/>
            <person name="Li Y.-Z."/>
        </authorList>
    </citation>
    <scope>NUCLEOTIDE SEQUENCE [LARGE SCALE GENOMIC DNA]</scope>
    <source>
        <strain evidence="1 2">So0007-03</strain>
    </source>
</reference>
<gene>
    <name evidence="1" type="ORF">BE21_12395</name>
</gene>
<protein>
    <submittedName>
        <fullName evidence="1">Uncharacterized protein</fullName>
    </submittedName>
</protein>
<evidence type="ECO:0000313" key="1">
    <source>
        <dbReference type="EMBL" id="KYG10370.1"/>
    </source>
</evidence>
<comment type="caution">
    <text evidence="1">The sequence shown here is derived from an EMBL/GenBank/DDBJ whole genome shotgun (WGS) entry which is preliminary data.</text>
</comment>
<proteinExistence type="predicted"/>
<name>A0A150U0A2_SORCE</name>
<organism evidence="1 2">
    <name type="scientific">Sorangium cellulosum</name>
    <name type="common">Polyangium cellulosum</name>
    <dbReference type="NCBI Taxonomy" id="56"/>
    <lineage>
        <taxon>Bacteria</taxon>
        <taxon>Pseudomonadati</taxon>
        <taxon>Myxococcota</taxon>
        <taxon>Polyangia</taxon>
        <taxon>Polyangiales</taxon>
        <taxon>Polyangiaceae</taxon>
        <taxon>Sorangium</taxon>
    </lineage>
</organism>
<evidence type="ECO:0000313" key="2">
    <source>
        <dbReference type="Proteomes" id="UP000075502"/>
    </source>
</evidence>
<accession>A0A150U0A2</accession>
<sequence length="66" mass="6906">MRSSGWLSPADGGGTERCLGLVVLVDVVLELEEPVPAEAEAPVPGATLRVLVRESPTAYAGFERAL</sequence>
<dbReference type="EMBL" id="JEME01000354">
    <property type="protein sequence ID" value="KYG10370.1"/>
    <property type="molecule type" value="Genomic_DNA"/>
</dbReference>
<dbReference type="AlphaFoldDB" id="A0A150U0A2"/>
<dbReference type="Proteomes" id="UP000075502">
    <property type="component" value="Unassembled WGS sequence"/>
</dbReference>